<gene>
    <name evidence="2" type="ORF">EVOR1521_LOCUS31495</name>
</gene>
<dbReference type="Proteomes" id="UP001178507">
    <property type="component" value="Unassembled WGS sequence"/>
</dbReference>
<evidence type="ECO:0000256" key="1">
    <source>
        <dbReference type="SAM" id="Phobius"/>
    </source>
</evidence>
<sequence length="177" mass="19035">MVFPTAGSLGLPPTRFALKARPYFMALLGVQAALMVARFLILDVWGALLSLLILTLGTFVLSSGAGVDTGYCLYFGLMCLVNGMFDAILFLERAIHVKSPLFSRAAPLVFNAASVVYLTAPVVELAAASLAAAIYVEASEQESRLLMPALAQLEISNDGEARRSEQFRAFTGRGYHI</sequence>
<feature type="transmembrane region" description="Helical" evidence="1">
    <location>
        <begin position="20"/>
        <end position="41"/>
    </location>
</feature>
<dbReference type="EMBL" id="CAUJNA010003837">
    <property type="protein sequence ID" value="CAJ1410726.1"/>
    <property type="molecule type" value="Genomic_DNA"/>
</dbReference>
<feature type="transmembrane region" description="Helical" evidence="1">
    <location>
        <begin position="48"/>
        <end position="67"/>
    </location>
</feature>
<keyword evidence="1" id="KW-0472">Membrane</keyword>
<name>A0AA36JS14_9DINO</name>
<comment type="caution">
    <text evidence="2">The sequence shown here is derived from an EMBL/GenBank/DDBJ whole genome shotgun (WGS) entry which is preliminary data.</text>
</comment>
<organism evidence="2 3">
    <name type="scientific">Effrenium voratum</name>
    <dbReference type="NCBI Taxonomy" id="2562239"/>
    <lineage>
        <taxon>Eukaryota</taxon>
        <taxon>Sar</taxon>
        <taxon>Alveolata</taxon>
        <taxon>Dinophyceae</taxon>
        <taxon>Suessiales</taxon>
        <taxon>Symbiodiniaceae</taxon>
        <taxon>Effrenium</taxon>
    </lineage>
</organism>
<accession>A0AA36JS14</accession>
<keyword evidence="3" id="KW-1185">Reference proteome</keyword>
<proteinExistence type="predicted"/>
<feature type="transmembrane region" description="Helical" evidence="1">
    <location>
        <begin position="73"/>
        <end position="91"/>
    </location>
</feature>
<protein>
    <submittedName>
        <fullName evidence="2">Uncharacterized protein</fullName>
    </submittedName>
</protein>
<evidence type="ECO:0000313" key="3">
    <source>
        <dbReference type="Proteomes" id="UP001178507"/>
    </source>
</evidence>
<dbReference type="AlphaFoldDB" id="A0AA36JS14"/>
<reference evidence="2" key="1">
    <citation type="submission" date="2023-08" db="EMBL/GenBank/DDBJ databases">
        <authorList>
            <person name="Chen Y."/>
            <person name="Shah S."/>
            <person name="Dougan E. K."/>
            <person name="Thang M."/>
            <person name="Chan C."/>
        </authorList>
    </citation>
    <scope>NUCLEOTIDE SEQUENCE</scope>
</reference>
<keyword evidence="1" id="KW-1133">Transmembrane helix</keyword>
<feature type="transmembrane region" description="Helical" evidence="1">
    <location>
        <begin position="112"/>
        <end position="136"/>
    </location>
</feature>
<evidence type="ECO:0000313" key="2">
    <source>
        <dbReference type="EMBL" id="CAJ1410726.1"/>
    </source>
</evidence>
<keyword evidence="1" id="KW-0812">Transmembrane</keyword>